<evidence type="ECO:0000313" key="2">
    <source>
        <dbReference type="EMBL" id="EFG10601.1"/>
    </source>
</evidence>
<dbReference type="Gene3D" id="3.40.640.10">
    <property type="entry name" value="Type I PLP-dependent aspartate aminotransferase-like (Major domain)"/>
    <property type="match status" value="1"/>
</dbReference>
<dbReference type="Gene3D" id="3.90.1150.10">
    <property type="entry name" value="Aspartate Aminotransferase, domain 1"/>
    <property type="match status" value="1"/>
</dbReference>
<dbReference type="eggNOG" id="COG0520">
    <property type="taxonomic scope" value="Bacteria"/>
</dbReference>
<keyword evidence="3" id="KW-1185">Reference proteome</keyword>
<feature type="domain" description="Aminotransferase class V" evidence="1">
    <location>
        <begin position="60"/>
        <end position="298"/>
    </location>
</feature>
<gene>
    <name evidence="2" type="ORF">SCLAV_5534</name>
</gene>
<dbReference type="InterPro" id="IPR015424">
    <property type="entry name" value="PyrdxlP-dep_Trfase"/>
</dbReference>
<evidence type="ECO:0000313" key="3">
    <source>
        <dbReference type="Proteomes" id="UP000002357"/>
    </source>
</evidence>
<dbReference type="InterPro" id="IPR000192">
    <property type="entry name" value="Aminotrans_V_dom"/>
</dbReference>
<accession>E2Q1H5</accession>
<organism evidence="2 3">
    <name type="scientific">Streptomyces clavuligerus</name>
    <dbReference type="NCBI Taxonomy" id="1901"/>
    <lineage>
        <taxon>Bacteria</taxon>
        <taxon>Bacillati</taxon>
        <taxon>Actinomycetota</taxon>
        <taxon>Actinomycetes</taxon>
        <taxon>Kitasatosporales</taxon>
        <taxon>Streptomycetaceae</taxon>
        <taxon>Streptomyces</taxon>
    </lineage>
</organism>
<dbReference type="EMBL" id="CM000913">
    <property type="protein sequence ID" value="EFG10601.1"/>
    <property type="molecule type" value="Genomic_DNA"/>
</dbReference>
<dbReference type="AlphaFoldDB" id="E2Q1H5"/>
<evidence type="ECO:0000259" key="1">
    <source>
        <dbReference type="Pfam" id="PF00266"/>
    </source>
</evidence>
<reference evidence="2 3" key="1">
    <citation type="journal article" date="2010" name="Genome Biol. Evol.">
        <title>The sequence of a 1.8-mb bacterial linear plasmid reveals a rich evolutionary reservoir of secondary metabolic pathways.</title>
        <authorList>
            <person name="Medema M.H."/>
            <person name="Trefzer A."/>
            <person name="Kovalchuk A."/>
            <person name="van den Berg M."/>
            <person name="Mueller U."/>
            <person name="Heijne W."/>
            <person name="Wu L."/>
            <person name="Alam M.T."/>
            <person name="Ronning C.M."/>
            <person name="Nierman W.C."/>
            <person name="Bovenberg R.A.L."/>
            <person name="Breitling R."/>
            <person name="Takano E."/>
        </authorList>
    </citation>
    <scope>NUCLEOTIDE SEQUENCE [LARGE SCALE GENOMIC DNA]</scope>
    <source>
        <strain evidence="3">ATCC 27064 / DSM 738 / JCM 4710 / NBRC 13307 / NCIMB 12785 / NRRL 3585 / VKM Ac-602</strain>
    </source>
</reference>
<dbReference type="InterPro" id="IPR015422">
    <property type="entry name" value="PyrdxlP-dep_Trfase_small"/>
</dbReference>
<proteinExistence type="predicted"/>
<dbReference type="Proteomes" id="UP000002357">
    <property type="component" value="Chromosome"/>
</dbReference>
<keyword evidence="2" id="KW-0456">Lyase</keyword>
<dbReference type="SUPFAM" id="SSF53383">
    <property type="entry name" value="PLP-dependent transferases"/>
    <property type="match status" value="1"/>
</dbReference>
<dbReference type="STRING" id="1901.BB341_00870"/>
<dbReference type="PANTHER" id="PTHR43586:SF21">
    <property type="entry name" value="PYRIDOXAL PHOSPHATE (PLP)-DEPENDENT ASPARTATE AMINOTRANSFERASE SUPERFAMILY"/>
    <property type="match status" value="1"/>
</dbReference>
<dbReference type="PANTHER" id="PTHR43586">
    <property type="entry name" value="CYSTEINE DESULFURASE"/>
    <property type="match status" value="1"/>
</dbReference>
<dbReference type="InterPro" id="IPR015421">
    <property type="entry name" value="PyrdxlP-dep_Trfase_major"/>
</dbReference>
<sequence>MPAAPPVLHDAPMESFTHCFAHTNHYLDTATYGLPPTTAHRAALAAEHDRAAGRLDLAATDRAVDRSRAAFARLLGVPVHRVAIGSQVAPAVGMIAAGLRPGTRVLLAEGDFTSLLFPFLVAAERGVSARAVPLDRLADAVEDGTDLVAVSAVQSADGSLAPLGRILDAAAAHGARVLVDATQAAGWLPLPVDRIDLLVCGGYKWLLGPRGTAFLTGTEEALAEVPAVGANWYAGKDVWGSIYGTPLRLATDARRLDTPPAWASWAGQAPALEFLDDIGVPRVHAHDLALANRFRAGLGLPPGDSAIVSLDVPDGTAARLAAHGVVASVRGGRLRCSFHLSTTRDDVDRTLDLLTS</sequence>
<name>E2Q1H5_STRCL</name>
<dbReference type="Pfam" id="PF00266">
    <property type="entry name" value="Aminotran_5"/>
    <property type="match status" value="1"/>
</dbReference>
<protein>
    <submittedName>
        <fullName evidence="2">Selenocysteine lyase</fullName>
    </submittedName>
</protein>
<dbReference type="GO" id="GO:0016829">
    <property type="term" value="F:lyase activity"/>
    <property type="evidence" value="ECO:0007669"/>
    <property type="project" value="UniProtKB-KW"/>
</dbReference>